<sequence>MKLCVAQIRSIKGDILQNSNTHKRLIEQAIHNGADLIVFPELSLTGYEPELANELATTPDDRRFDDFQAISDANQITICVGMPTTSDSGIRISMLIFQPHQPRQTYSKQYIHPDEEPYFSTGQGQVFLTGNATKIALAICYELSVPEHAENAAKHGAEIYIASVAKSADGVEKASKRLAEIASTYSMTVLMANNIGYCDNFEGAGKSSVWTNKGALVGQLNGTDEGILLFDTVTQELVSQENLIT</sequence>
<dbReference type="GO" id="GO:0033388">
    <property type="term" value="P:putrescine biosynthetic process from arginine"/>
    <property type="evidence" value="ECO:0007669"/>
    <property type="project" value="TreeGrafter"/>
</dbReference>
<dbReference type="AlphaFoldDB" id="A0A7K1S839"/>
<dbReference type="Pfam" id="PF00795">
    <property type="entry name" value="CN_hydrolase"/>
    <property type="match status" value="1"/>
</dbReference>
<evidence type="ECO:0000313" key="3">
    <source>
        <dbReference type="EMBL" id="MVM29955.1"/>
    </source>
</evidence>
<dbReference type="PROSITE" id="PS50263">
    <property type="entry name" value="CN_HYDROLASE"/>
    <property type="match status" value="1"/>
</dbReference>
<proteinExistence type="predicted"/>
<dbReference type="Proteomes" id="UP000436006">
    <property type="component" value="Unassembled WGS sequence"/>
</dbReference>
<reference evidence="3 4" key="1">
    <citation type="submission" date="2019-12" db="EMBL/GenBank/DDBJ databases">
        <title>Spirosoma sp. HMF4905 genome sequencing and assembly.</title>
        <authorList>
            <person name="Kang H."/>
            <person name="Cha I."/>
            <person name="Kim H."/>
            <person name="Joh K."/>
        </authorList>
    </citation>
    <scope>NUCLEOTIDE SEQUENCE [LARGE SCALE GENOMIC DNA]</scope>
    <source>
        <strain evidence="3 4">HMF4905</strain>
    </source>
</reference>
<dbReference type="PANTHER" id="PTHR43674">
    <property type="entry name" value="NITRILASE C965.09-RELATED"/>
    <property type="match status" value="1"/>
</dbReference>
<evidence type="ECO:0000313" key="4">
    <source>
        <dbReference type="Proteomes" id="UP000436006"/>
    </source>
</evidence>
<feature type="domain" description="CN hydrolase" evidence="2">
    <location>
        <begin position="1"/>
        <end position="235"/>
    </location>
</feature>
<dbReference type="InterPro" id="IPR036526">
    <property type="entry name" value="C-N_Hydrolase_sf"/>
</dbReference>
<accession>A0A7K1S839</accession>
<dbReference type="InterPro" id="IPR003010">
    <property type="entry name" value="C-N_Hydrolase"/>
</dbReference>
<evidence type="ECO:0000256" key="1">
    <source>
        <dbReference type="ARBA" id="ARBA00022801"/>
    </source>
</evidence>
<dbReference type="SUPFAM" id="SSF56317">
    <property type="entry name" value="Carbon-nitrogen hydrolase"/>
    <property type="match status" value="1"/>
</dbReference>
<keyword evidence="1 3" id="KW-0378">Hydrolase</keyword>
<dbReference type="PANTHER" id="PTHR43674:SF2">
    <property type="entry name" value="BETA-UREIDOPROPIONASE"/>
    <property type="match status" value="1"/>
</dbReference>
<organism evidence="3 4">
    <name type="scientific">Spirosoma arboris</name>
    <dbReference type="NCBI Taxonomy" id="2682092"/>
    <lineage>
        <taxon>Bacteria</taxon>
        <taxon>Pseudomonadati</taxon>
        <taxon>Bacteroidota</taxon>
        <taxon>Cytophagia</taxon>
        <taxon>Cytophagales</taxon>
        <taxon>Cytophagaceae</taxon>
        <taxon>Spirosoma</taxon>
    </lineage>
</organism>
<dbReference type="GO" id="GO:0050126">
    <property type="term" value="F:N-carbamoylputrescine amidase activity"/>
    <property type="evidence" value="ECO:0007669"/>
    <property type="project" value="TreeGrafter"/>
</dbReference>
<dbReference type="InterPro" id="IPR050345">
    <property type="entry name" value="Aliph_Amidase/BUP"/>
</dbReference>
<dbReference type="CDD" id="cd07197">
    <property type="entry name" value="nitrilase"/>
    <property type="match status" value="1"/>
</dbReference>
<dbReference type="EMBL" id="WPIN01000003">
    <property type="protein sequence ID" value="MVM29955.1"/>
    <property type="molecule type" value="Genomic_DNA"/>
</dbReference>
<dbReference type="Gene3D" id="3.60.110.10">
    <property type="entry name" value="Carbon-nitrogen hydrolase"/>
    <property type="match status" value="1"/>
</dbReference>
<protein>
    <submittedName>
        <fullName evidence="3">Carbon-nitrogen hydrolase family protein</fullName>
    </submittedName>
</protein>
<evidence type="ECO:0000259" key="2">
    <source>
        <dbReference type="PROSITE" id="PS50263"/>
    </source>
</evidence>
<name>A0A7K1S839_9BACT</name>
<comment type="caution">
    <text evidence="3">The sequence shown here is derived from an EMBL/GenBank/DDBJ whole genome shotgun (WGS) entry which is preliminary data.</text>
</comment>
<keyword evidence="4" id="KW-1185">Reference proteome</keyword>
<gene>
    <name evidence="3" type="ORF">GO755_07925</name>
</gene>
<dbReference type="RefSeq" id="WP_157584217.1">
    <property type="nucleotide sequence ID" value="NZ_WPIN01000003.1"/>
</dbReference>